<organism evidence="1">
    <name type="scientific">Physcomitrium patens</name>
    <name type="common">Spreading-leaved earth moss</name>
    <name type="synonym">Physcomitrella patens</name>
    <dbReference type="NCBI Taxonomy" id="3218"/>
    <lineage>
        <taxon>Eukaryota</taxon>
        <taxon>Viridiplantae</taxon>
        <taxon>Streptophyta</taxon>
        <taxon>Embryophyta</taxon>
        <taxon>Bryophyta</taxon>
        <taxon>Bryophytina</taxon>
        <taxon>Bryopsida</taxon>
        <taxon>Funariidae</taxon>
        <taxon>Funariales</taxon>
        <taxon>Funariaceae</taxon>
        <taxon>Physcomitrium</taxon>
    </lineage>
</organism>
<accession>A0A2K1KA95</accession>
<proteinExistence type="predicted"/>
<dbReference type="Proteomes" id="UP000006727">
    <property type="component" value="Chromosome 7"/>
</dbReference>
<reference evidence="1 3" key="2">
    <citation type="journal article" date="2018" name="Plant J.">
        <title>The Physcomitrella patens chromosome-scale assembly reveals moss genome structure and evolution.</title>
        <authorList>
            <person name="Lang D."/>
            <person name="Ullrich K.K."/>
            <person name="Murat F."/>
            <person name="Fuchs J."/>
            <person name="Jenkins J."/>
            <person name="Haas F.B."/>
            <person name="Piednoel M."/>
            <person name="Gundlach H."/>
            <person name="Van Bel M."/>
            <person name="Meyberg R."/>
            <person name="Vives C."/>
            <person name="Morata J."/>
            <person name="Symeonidi A."/>
            <person name="Hiss M."/>
            <person name="Muchero W."/>
            <person name="Kamisugi Y."/>
            <person name="Saleh O."/>
            <person name="Blanc G."/>
            <person name="Decker E.L."/>
            <person name="van Gessel N."/>
            <person name="Grimwood J."/>
            <person name="Hayes R.D."/>
            <person name="Graham S.W."/>
            <person name="Gunter L.E."/>
            <person name="McDaniel S.F."/>
            <person name="Hoernstein S.N.W."/>
            <person name="Larsson A."/>
            <person name="Li F.W."/>
            <person name="Perroud P.F."/>
            <person name="Phillips J."/>
            <person name="Ranjan P."/>
            <person name="Rokshar D.S."/>
            <person name="Rothfels C.J."/>
            <person name="Schneider L."/>
            <person name="Shu S."/>
            <person name="Stevenson D.W."/>
            <person name="Thummler F."/>
            <person name="Tillich M."/>
            <person name="Villarreal Aguilar J.C."/>
            <person name="Widiez T."/>
            <person name="Wong G.K."/>
            <person name="Wymore A."/>
            <person name="Zhang Y."/>
            <person name="Zimmer A.D."/>
            <person name="Quatrano R.S."/>
            <person name="Mayer K.F.X."/>
            <person name="Goodstein D."/>
            <person name="Casacuberta J.M."/>
            <person name="Vandepoele K."/>
            <person name="Reski R."/>
            <person name="Cuming A.C."/>
            <person name="Tuskan G.A."/>
            <person name="Maumus F."/>
            <person name="Salse J."/>
            <person name="Schmutz J."/>
            <person name="Rensing S.A."/>
        </authorList>
    </citation>
    <scope>NUCLEOTIDE SEQUENCE [LARGE SCALE GENOMIC DNA]</scope>
    <source>
        <strain evidence="2 3">cv. Gransden 2004</strain>
    </source>
</reference>
<gene>
    <name evidence="1" type="ORF">PHYPA_009886</name>
</gene>
<evidence type="ECO:0000313" key="1">
    <source>
        <dbReference type="EMBL" id="PNR50700.1"/>
    </source>
</evidence>
<dbReference type="InParanoid" id="A0A2K1KA95"/>
<keyword evidence="3" id="KW-1185">Reference proteome</keyword>
<dbReference type="AlphaFoldDB" id="A0A2K1KA95"/>
<reference evidence="2" key="3">
    <citation type="submission" date="2020-12" db="UniProtKB">
        <authorList>
            <consortium name="EnsemblPlants"/>
        </authorList>
    </citation>
    <scope>IDENTIFICATION</scope>
</reference>
<protein>
    <submittedName>
        <fullName evidence="1 2">Uncharacterized protein</fullName>
    </submittedName>
</protein>
<reference evidence="1 3" key="1">
    <citation type="journal article" date="2008" name="Science">
        <title>The Physcomitrella genome reveals evolutionary insights into the conquest of land by plants.</title>
        <authorList>
            <person name="Rensing S."/>
            <person name="Lang D."/>
            <person name="Zimmer A."/>
            <person name="Terry A."/>
            <person name="Salamov A."/>
            <person name="Shapiro H."/>
            <person name="Nishiyama T."/>
            <person name="Perroud P.-F."/>
            <person name="Lindquist E."/>
            <person name="Kamisugi Y."/>
            <person name="Tanahashi T."/>
            <person name="Sakakibara K."/>
            <person name="Fujita T."/>
            <person name="Oishi K."/>
            <person name="Shin-I T."/>
            <person name="Kuroki Y."/>
            <person name="Toyoda A."/>
            <person name="Suzuki Y."/>
            <person name="Hashimoto A."/>
            <person name="Yamaguchi K."/>
            <person name="Sugano A."/>
            <person name="Kohara Y."/>
            <person name="Fujiyama A."/>
            <person name="Anterola A."/>
            <person name="Aoki S."/>
            <person name="Ashton N."/>
            <person name="Barbazuk W.B."/>
            <person name="Barker E."/>
            <person name="Bennetzen J."/>
            <person name="Bezanilla M."/>
            <person name="Blankenship R."/>
            <person name="Cho S.H."/>
            <person name="Dutcher S."/>
            <person name="Estelle M."/>
            <person name="Fawcett J.A."/>
            <person name="Gundlach H."/>
            <person name="Hanada K."/>
            <person name="Heyl A."/>
            <person name="Hicks K.A."/>
            <person name="Hugh J."/>
            <person name="Lohr M."/>
            <person name="Mayer K."/>
            <person name="Melkozernov A."/>
            <person name="Murata T."/>
            <person name="Nelson D."/>
            <person name="Pils B."/>
            <person name="Prigge M."/>
            <person name="Reiss B."/>
            <person name="Renner T."/>
            <person name="Rombauts S."/>
            <person name="Rushton P."/>
            <person name="Sanderfoot A."/>
            <person name="Schween G."/>
            <person name="Shiu S.-H."/>
            <person name="Stueber K."/>
            <person name="Theodoulou F.L."/>
            <person name="Tu H."/>
            <person name="Van de Peer Y."/>
            <person name="Verrier P.J."/>
            <person name="Waters E."/>
            <person name="Wood A."/>
            <person name="Yang L."/>
            <person name="Cove D."/>
            <person name="Cuming A."/>
            <person name="Hasebe M."/>
            <person name="Lucas S."/>
            <person name="Mishler D.B."/>
            <person name="Reski R."/>
            <person name="Grigoriev I."/>
            <person name="Quatrano R.S."/>
            <person name="Boore J.L."/>
        </authorList>
    </citation>
    <scope>NUCLEOTIDE SEQUENCE [LARGE SCALE GENOMIC DNA]</scope>
    <source>
        <strain evidence="2 3">cv. Gransden 2004</strain>
    </source>
</reference>
<sequence>MDVHGCRISTSLHAWGSYLRRICEGCFLFPRLLCLFSFTHNARASAISEAVTKSSHQSAFGSQASIDFVSLTTLTSWAESPWPQSVVLDRSIHPTYILRRSSNTDASSHALNNLLAI</sequence>
<evidence type="ECO:0000313" key="2">
    <source>
        <dbReference type="EnsemblPlants" id="PAC:32923930.CDS.1"/>
    </source>
</evidence>
<dbReference type="EMBL" id="ABEU02000007">
    <property type="protein sequence ID" value="PNR50700.1"/>
    <property type="molecule type" value="Genomic_DNA"/>
</dbReference>
<name>A0A2K1KA95_PHYPA</name>
<evidence type="ECO:0000313" key="3">
    <source>
        <dbReference type="Proteomes" id="UP000006727"/>
    </source>
</evidence>
<dbReference type="EnsemblPlants" id="Pp3c7_3980V3.1">
    <property type="protein sequence ID" value="PAC:32923930.CDS.1"/>
    <property type="gene ID" value="Pp3c7_3980"/>
</dbReference>
<dbReference type="Gramene" id="Pp3c7_3980V3.1">
    <property type="protein sequence ID" value="PAC:32923930.CDS.1"/>
    <property type="gene ID" value="Pp3c7_3980"/>
</dbReference>